<comment type="caution">
    <text evidence="1">The sequence shown here is derived from an EMBL/GenBank/DDBJ whole genome shotgun (WGS) entry which is preliminary data.</text>
</comment>
<protein>
    <submittedName>
        <fullName evidence="1">Type II toxin-antitoxin system HicB family antitoxin</fullName>
    </submittedName>
</protein>
<reference evidence="1 2" key="1">
    <citation type="submission" date="2023-08" db="EMBL/GenBank/DDBJ databases">
        <authorList>
            <person name="Joshi A."/>
            <person name="Thite S."/>
        </authorList>
    </citation>
    <scope>NUCLEOTIDE SEQUENCE [LARGE SCALE GENOMIC DNA]</scope>
    <source>
        <strain evidence="1 2">AC40</strain>
    </source>
</reference>
<dbReference type="Proteomes" id="UP001231616">
    <property type="component" value="Unassembled WGS sequence"/>
</dbReference>
<gene>
    <name evidence="1" type="ORF">Q3O60_16300</name>
</gene>
<dbReference type="RefSeq" id="WP_305894994.1">
    <property type="nucleotide sequence ID" value="NZ_JAUZVZ010000031.1"/>
</dbReference>
<accession>A0ABT9H4A9</accession>
<dbReference type="InterPro" id="IPR035069">
    <property type="entry name" value="TTHA1013/TTHA0281-like"/>
</dbReference>
<dbReference type="SUPFAM" id="SSF143100">
    <property type="entry name" value="TTHA1013/TTHA0281-like"/>
    <property type="match status" value="1"/>
</dbReference>
<dbReference type="InterPro" id="IPR008651">
    <property type="entry name" value="Uncharacterised_HicB"/>
</dbReference>
<proteinExistence type="predicted"/>
<name>A0ABT9H4A9_9GAMM</name>
<evidence type="ECO:0000313" key="1">
    <source>
        <dbReference type="EMBL" id="MDP4537745.1"/>
    </source>
</evidence>
<dbReference type="Pfam" id="PF05534">
    <property type="entry name" value="HicB"/>
    <property type="match status" value="1"/>
</dbReference>
<organism evidence="1 2">
    <name type="scientific">Alkalimonas collagenimarina</name>
    <dbReference type="NCBI Taxonomy" id="400390"/>
    <lineage>
        <taxon>Bacteria</taxon>
        <taxon>Pseudomonadati</taxon>
        <taxon>Pseudomonadota</taxon>
        <taxon>Gammaproteobacteria</taxon>
        <taxon>Alkalimonas</taxon>
    </lineage>
</organism>
<evidence type="ECO:0000313" key="2">
    <source>
        <dbReference type="Proteomes" id="UP001231616"/>
    </source>
</evidence>
<dbReference type="EMBL" id="JAUZVZ010000031">
    <property type="protein sequence ID" value="MDP4537745.1"/>
    <property type="molecule type" value="Genomic_DNA"/>
</dbReference>
<keyword evidence="2" id="KW-1185">Reference proteome</keyword>
<sequence length="158" mass="17953">MSNKTLSYKGYLASIDFSIEDQCLIGRVEHIKDSIIFGAETLTELIDSFHSSIDDYLATCIQLDKQPDKPFKGSFNIRVSPQLHKDAAYAATTCGETLNQYVSKAIEYRLKSITNINLTIKTESNHKDLVKIPFENPLDWLESTPTTFTKDTFNVREH</sequence>